<evidence type="ECO:0000313" key="2">
    <source>
        <dbReference type="EMBL" id="CAK0871062.1"/>
    </source>
</evidence>
<dbReference type="Proteomes" id="UP001189429">
    <property type="component" value="Unassembled WGS sequence"/>
</dbReference>
<feature type="region of interest" description="Disordered" evidence="1">
    <location>
        <begin position="70"/>
        <end position="90"/>
    </location>
</feature>
<accession>A0ABN9VD84</accession>
<comment type="caution">
    <text evidence="2">The sequence shown here is derived from an EMBL/GenBank/DDBJ whole genome shotgun (WGS) entry which is preliminary data.</text>
</comment>
<reference evidence="2" key="1">
    <citation type="submission" date="2023-10" db="EMBL/GenBank/DDBJ databases">
        <authorList>
            <person name="Chen Y."/>
            <person name="Shah S."/>
            <person name="Dougan E. K."/>
            <person name="Thang M."/>
            <person name="Chan C."/>
        </authorList>
    </citation>
    <scope>NUCLEOTIDE SEQUENCE [LARGE SCALE GENOMIC DNA]</scope>
</reference>
<evidence type="ECO:0000256" key="1">
    <source>
        <dbReference type="SAM" id="MobiDB-lite"/>
    </source>
</evidence>
<gene>
    <name evidence="2" type="ORF">PCOR1329_LOCUS57012</name>
</gene>
<evidence type="ECO:0000313" key="3">
    <source>
        <dbReference type="Proteomes" id="UP001189429"/>
    </source>
</evidence>
<proteinExistence type="predicted"/>
<dbReference type="EMBL" id="CAUYUJ010017033">
    <property type="protein sequence ID" value="CAK0871062.1"/>
    <property type="molecule type" value="Genomic_DNA"/>
</dbReference>
<sequence length="90" mass="9767">MRLMYPEWSEKWAAAERALQLDLERASERLEDLHSAAIHGARDLGASALRSREFRSRTLGAAAEVEMEARVSSSSSAAAEPRRPAAAASA</sequence>
<name>A0ABN9VD84_9DINO</name>
<keyword evidence="3" id="KW-1185">Reference proteome</keyword>
<organism evidence="2 3">
    <name type="scientific">Prorocentrum cordatum</name>
    <dbReference type="NCBI Taxonomy" id="2364126"/>
    <lineage>
        <taxon>Eukaryota</taxon>
        <taxon>Sar</taxon>
        <taxon>Alveolata</taxon>
        <taxon>Dinophyceae</taxon>
        <taxon>Prorocentrales</taxon>
        <taxon>Prorocentraceae</taxon>
        <taxon>Prorocentrum</taxon>
    </lineage>
</organism>
<protein>
    <submittedName>
        <fullName evidence="2">Uncharacterized protein</fullName>
    </submittedName>
</protein>